<dbReference type="KEGG" id="tsv:DSM104635_00846"/>
<gene>
    <name evidence="2" type="primary">cysQ_1</name>
    <name evidence="2" type="ORF">DSM104635_00846</name>
</gene>
<dbReference type="GO" id="GO:0046872">
    <property type="term" value="F:metal ion binding"/>
    <property type="evidence" value="ECO:0007669"/>
    <property type="project" value="UniProtKB-KW"/>
</dbReference>
<dbReference type="EMBL" id="CP047045">
    <property type="protein sequence ID" value="QGZ94030.1"/>
    <property type="molecule type" value="Genomic_DNA"/>
</dbReference>
<feature type="binding site" evidence="1">
    <location>
        <position position="68"/>
    </location>
    <ligand>
        <name>Mg(2+)</name>
        <dbReference type="ChEBI" id="CHEBI:18420"/>
        <label>1</label>
        <note>catalytic</note>
    </ligand>
</feature>
<keyword evidence="1" id="KW-0479">Metal-binding</keyword>
<feature type="binding site" evidence="1">
    <location>
        <position position="67"/>
    </location>
    <ligand>
        <name>Mg(2+)</name>
        <dbReference type="ChEBI" id="CHEBI:18420"/>
        <label>1</label>
        <note>catalytic</note>
    </ligand>
</feature>
<keyword evidence="1" id="KW-0460">Magnesium</keyword>
<name>A0A6I6MGZ7_9CAUL</name>
<accession>A0A6I6MGZ7</accession>
<dbReference type="Pfam" id="PF00459">
    <property type="entry name" value="Inositol_P"/>
    <property type="match status" value="1"/>
</dbReference>
<dbReference type="Gene3D" id="3.40.190.80">
    <property type="match status" value="1"/>
</dbReference>
<dbReference type="PANTHER" id="PTHR43028">
    <property type="entry name" value="3'(2'),5'-BISPHOSPHATE NUCLEOTIDASE 1"/>
    <property type="match status" value="1"/>
</dbReference>
<feature type="binding site" evidence="1">
    <location>
        <position position="65"/>
    </location>
    <ligand>
        <name>Mg(2+)</name>
        <dbReference type="ChEBI" id="CHEBI:18420"/>
        <label>1</label>
        <note>catalytic</note>
    </ligand>
</feature>
<feature type="binding site" evidence="1">
    <location>
        <position position="46"/>
    </location>
    <ligand>
        <name>Mg(2+)</name>
        <dbReference type="ChEBI" id="CHEBI:18420"/>
        <label>1</label>
        <note>catalytic</note>
    </ligand>
</feature>
<evidence type="ECO:0000313" key="2">
    <source>
        <dbReference type="EMBL" id="QGZ94030.1"/>
    </source>
</evidence>
<sequence>MAVRAAGFDTETKLDGSPVTIADQRAEKIIEDGLHALAPEIPMIGEEAVADLRIPQCGDLFFCVDPLDGTRGFAQGGDEFTVNIALVGQGAPTMGVVFAPASGELYAGEPGRAVKAKYDPMTGAEIVALAPIHAAHETPQQWRIVASEISGRNPETDAFIAALNGVSAHASSSIKFCRLAEGAADLYPRFGDVSEWDAAAGHAVLTAAGGGVMRLDGSPLRYGDRDGGFLIHGFMAFASAAAASAARDVLKR</sequence>
<dbReference type="CDD" id="cd01638">
    <property type="entry name" value="CysQ"/>
    <property type="match status" value="1"/>
</dbReference>
<dbReference type="GO" id="GO:0046854">
    <property type="term" value="P:phosphatidylinositol phosphate biosynthetic process"/>
    <property type="evidence" value="ECO:0007669"/>
    <property type="project" value="InterPro"/>
</dbReference>
<comment type="cofactor">
    <cofactor evidence="1">
        <name>Mg(2+)</name>
        <dbReference type="ChEBI" id="CHEBI:18420"/>
    </cofactor>
</comment>
<dbReference type="GO" id="GO:0008441">
    <property type="term" value="F:3'(2'),5'-bisphosphate nucleotidase activity"/>
    <property type="evidence" value="ECO:0007669"/>
    <property type="project" value="UniProtKB-EC"/>
</dbReference>
<proteinExistence type="predicted"/>
<feature type="binding site" evidence="1">
    <location>
        <position position="197"/>
    </location>
    <ligand>
        <name>Mg(2+)</name>
        <dbReference type="ChEBI" id="CHEBI:18420"/>
        <label>1</label>
        <note>catalytic</note>
    </ligand>
</feature>
<dbReference type="PANTHER" id="PTHR43028:SF5">
    <property type="entry name" value="3'(2'),5'-BISPHOSPHATE NUCLEOTIDASE 1"/>
    <property type="match status" value="1"/>
</dbReference>
<dbReference type="EC" id="3.1.3.7" evidence="2"/>
<dbReference type="SUPFAM" id="SSF56655">
    <property type="entry name" value="Carbohydrate phosphatase"/>
    <property type="match status" value="1"/>
</dbReference>
<reference evidence="3" key="1">
    <citation type="submission" date="2019-12" db="EMBL/GenBank/DDBJ databases">
        <title>Complete genome of Terracaulis silvestris 0127_4.</title>
        <authorList>
            <person name="Vieira S."/>
            <person name="Riedel T."/>
            <person name="Sproer C."/>
            <person name="Pascual J."/>
            <person name="Boedeker C."/>
            <person name="Overmann J."/>
        </authorList>
    </citation>
    <scope>NUCLEOTIDE SEQUENCE [LARGE SCALE GENOMIC DNA]</scope>
    <source>
        <strain evidence="3">0127_4</strain>
    </source>
</reference>
<dbReference type="InterPro" id="IPR050725">
    <property type="entry name" value="CysQ/Inositol_MonoPase"/>
</dbReference>
<dbReference type="InterPro" id="IPR020550">
    <property type="entry name" value="Inositol_monophosphatase_CS"/>
</dbReference>
<keyword evidence="2" id="KW-0378">Hydrolase</keyword>
<organism evidence="2 3">
    <name type="scientific">Terricaulis silvestris</name>
    <dbReference type="NCBI Taxonomy" id="2686094"/>
    <lineage>
        <taxon>Bacteria</taxon>
        <taxon>Pseudomonadati</taxon>
        <taxon>Pseudomonadota</taxon>
        <taxon>Alphaproteobacteria</taxon>
        <taxon>Caulobacterales</taxon>
        <taxon>Caulobacteraceae</taxon>
        <taxon>Terricaulis</taxon>
    </lineage>
</organism>
<protein>
    <submittedName>
        <fullName evidence="2">3'(2'),5'-bisphosphate nucleotidase CysQ</fullName>
        <ecNumber evidence="2">3.1.3.7</ecNumber>
    </submittedName>
</protein>
<dbReference type="Gene3D" id="3.30.540.10">
    <property type="entry name" value="Fructose-1,6-Bisphosphatase, subunit A, domain 1"/>
    <property type="match status" value="1"/>
</dbReference>
<dbReference type="GO" id="GO:0000103">
    <property type="term" value="P:sulfate assimilation"/>
    <property type="evidence" value="ECO:0007669"/>
    <property type="project" value="TreeGrafter"/>
</dbReference>
<dbReference type="AlphaFoldDB" id="A0A6I6MGZ7"/>
<evidence type="ECO:0000256" key="1">
    <source>
        <dbReference type="PIRSR" id="PIRSR600760-2"/>
    </source>
</evidence>
<evidence type="ECO:0000313" key="3">
    <source>
        <dbReference type="Proteomes" id="UP000431269"/>
    </source>
</evidence>
<dbReference type="GO" id="GO:0050427">
    <property type="term" value="P:3'-phosphoadenosine 5'-phosphosulfate metabolic process"/>
    <property type="evidence" value="ECO:0007669"/>
    <property type="project" value="TreeGrafter"/>
</dbReference>
<dbReference type="PROSITE" id="PS00630">
    <property type="entry name" value="IMP_2"/>
    <property type="match status" value="1"/>
</dbReference>
<dbReference type="InterPro" id="IPR000760">
    <property type="entry name" value="Inositol_monophosphatase-like"/>
</dbReference>
<keyword evidence="3" id="KW-1185">Reference proteome</keyword>
<dbReference type="Proteomes" id="UP000431269">
    <property type="component" value="Chromosome"/>
</dbReference>